<proteinExistence type="predicted"/>
<name>A0ACC2V2R9_9TREE</name>
<sequence>MGVSLLTDSLRGHSPLTSIQIVLANVTRNPSFLPTAIIASQTLFFGVQAIAAWRQLRFMDAAAYWNPVDLELKPEDAKVQSQRIKQSLVVNVLERAAWCSVTVALALGGWNVLWGSSLSAGQWYEQRFRSRQGHLVANPVFSVLDYAASLTASLIVKNLYLAYNAPQIDPETTRLSFFARLKRRIAQSWNTHSRKIWFYKTIVPYVLPLLSLVPVIIAASRVQYRFERGMIVSFKKICREMFKVALVLGASIPSIFSEPEEPVNKDTPDLPSWAIEQCLISDLGERGIRLKGIDGEQSLDLIKVESLVAEVVGDTAYEGELKIALRFDTELRDKDERALAFVPNVDLVIATIRALHRSGNESLDR</sequence>
<gene>
    <name evidence="1" type="ORF">QFC19_008343</name>
</gene>
<protein>
    <submittedName>
        <fullName evidence="1">Uncharacterized protein</fullName>
    </submittedName>
</protein>
<evidence type="ECO:0000313" key="1">
    <source>
        <dbReference type="EMBL" id="KAJ9093484.1"/>
    </source>
</evidence>
<dbReference type="EMBL" id="JASBWR010000123">
    <property type="protein sequence ID" value="KAJ9093484.1"/>
    <property type="molecule type" value="Genomic_DNA"/>
</dbReference>
<comment type="caution">
    <text evidence="1">The sequence shown here is derived from an EMBL/GenBank/DDBJ whole genome shotgun (WGS) entry which is preliminary data.</text>
</comment>
<organism evidence="1 2">
    <name type="scientific">Naganishia cerealis</name>
    <dbReference type="NCBI Taxonomy" id="610337"/>
    <lineage>
        <taxon>Eukaryota</taxon>
        <taxon>Fungi</taxon>
        <taxon>Dikarya</taxon>
        <taxon>Basidiomycota</taxon>
        <taxon>Agaricomycotina</taxon>
        <taxon>Tremellomycetes</taxon>
        <taxon>Filobasidiales</taxon>
        <taxon>Filobasidiaceae</taxon>
        <taxon>Naganishia</taxon>
    </lineage>
</organism>
<keyword evidence="2" id="KW-1185">Reference proteome</keyword>
<evidence type="ECO:0000313" key="2">
    <source>
        <dbReference type="Proteomes" id="UP001241377"/>
    </source>
</evidence>
<reference evidence="1" key="1">
    <citation type="submission" date="2023-04" db="EMBL/GenBank/DDBJ databases">
        <title>Draft Genome sequencing of Naganishia species isolated from polar environments using Oxford Nanopore Technology.</title>
        <authorList>
            <person name="Leo P."/>
            <person name="Venkateswaran K."/>
        </authorList>
    </citation>
    <scope>NUCLEOTIDE SEQUENCE</scope>
    <source>
        <strain evidence="1">MNA-CCFEE 5261</strain>
    </source>
</reference>
<dbReference type="Proteomes" id="UP001241377">
    <property type="component" value="Unassembled WGS sequence"/>
</dbReference>
<accession>A0ACC2V2R9</accession>